<sequence>MNVRACHRDRACSFLRLLILSLNFNVAKTVATVRAWLLSVIGELGRENEERRSGAGVEKRARRRLTEREREREQRRAYSRDIHAELLDTEFLLVQG</sequence>
<feature type="region of interest" description="Disordered" evidence="1">
    <location>
        <begin position="47"/>
        <end position="69"/>
    </location>
</feature>
<accession>A0AAV4GZ77</accession>
<proteinExistence type="predicted"/>
<gene>
    <name evidence="3" type="ORF">ElyMa_000834500</name>
</gene>
<dbReference type="AlphaFoldDB" id="A0AAV4GZ77"/>
<dbReference type="EMBL" id="BMAT01001706">
    <property type="protein sequence ID" value="GFR91042.1"/>
    <property type="molecule type" value="Genomic_DNA"/>
</dbReference>
<keyword evidence="4" id="KW-1185">Reference proteome</keyword>
<evidence type="ECO:0000313" key="3">
    <source>
        <dbReference type="EMBL" id="GFR91042.1"/>
    </source>
</evidence>
<name>A0AAV4GZ77_9GAST</name>
<evidence type="ECO:0008006" key="5">
    <source>
        <dbReference type="Google" id="ProtNLM"/>
    </source>
</evidence>
<feature type="signal peptide" evidence="2">
    <location>
        <begin position="1"/>
        <end position="29"/>
    </location>
</feature>
<evidence type="ECO:0000256" key="2">
    <source>
        <dbReference type="SAM" id="SignalP"/>
    </source>
</evidence>
<protein>
    <recommendedName>
        <fullName evidence="5">Secreted protein</fullName>
    </recommendedName>
</protein>
<comment type="caution">
    <text evidence="3">The sequence shown here is derived from an EMBL/GenBank/DDBJ whole genome shotgun (WGS) entry which is preliminary data.</text>
</comment>
<evidence type="ECO:0000313" key="4">
    <source>
        <dbReference type="Proteomes" id="UP000762676"/>
    </source>
</evidence>
<feature type="chain" id="PRO_5043573650" description="Secreted protein" evidence="2">
    <location>
        <begin position="30"/>
        <end position="96"/>
    </location>
</feature>
<dbReference type="Proteomes" id="UP000762676">
    <property type="component" value="Unassembled WGS sequence"/>
</dbReference>
<evidence type="ECO:0000256" key="1">
    <source>
        <dbReference type="SAM" id="MobiDB-lite"/>
    </source>
</evidence>
<organism evidence="3 4">
    <name type="scientific">Elysia marginata</name>
    <dbReference type="NCBI Taxonomy" id="1093978"/>
    <lineage>
        <taxon>Eukaryota</taxon>
        <taxon>Metazoa</taxon>
        <taxon>Spiralia</taxon>
        <taxon>Lophotrochozoa</taxon>
        <taxon>Mollusca</taxon>
        <taxon>Gastropoda</taxon>
        <taxon>Heterobranchia</taxon>
        <taxon>Euthyneura</taxon>
        <taxon>Panpulmonata</taxon>
        <taxon>Sacoglossa</taxon>
        <taxon>Placobranchoidea</taxon>
        <taxon>Plakobranchidae</taxon>
        <taxon>Elysia</taxon>
    </lineage>
</organism>
<keyword evidence="2" id="KW-0732">Signal</keyword>
<reference evidence="3 4" key="1">
    <citation type="journal article" date="2021" name="Elife">
        <title>Chloroplast acquisition without the gene transfer in kleptoplastic sea slugs, Plakobranchus ocellatus.</title>
        <authorList>
            <person name="Maeda T."/>
            <person name="Takahashi S."/>
            <person name="Yoshida T."/>
            <person name="Shimamura S."/>
            <person name="Takaki Y."/>
            <person name="Nagai Y."/>
            <person name="Toyoda A."/>
            <person name="Suzuki Y."/>
            <person name="Arimoto A."/>
            <person name="Ishii H."/>
            <person name="Satoh N."/>
            <person name="Nishiyama T."/>
            <person name="Hasebe M."/>
            <person name="Maruyama T."/>
            <person name="Minagawa J."/>
            <person name="Obokata J."/>
            <person name="Shigenobu S."/>
        </authorList>
    </citation>
    <scope>NUCLEOTIDE SEQUENCE [LARGE SCALE GENOMIC DNA]</scope>
</reference>